<feature type="domain" description="Histidine kinase" evidence="11">
    <location>
        <begin position="232"/>
        <end position="363"/>
    </location>
</feature>
<evidence type="ECO:0000256" key="2">
    <source>
        <dbReference type="ARBA" id="ARBA00006155"/>
    </source>
</evidence>
<dbReference type="PRINTS" id="PR00344">
    <property type="entry name" value="BCTRLSENSOR"/>
</dbReference>
<proteinExistence type="inferred from homology"/>
<evidence type="ECO:0000256" key="4">
    <source>
        <dbReference type="ARBA" id="ARBA00022679"/>
    </source>
</evidence>
<dbReference type="STRING" id="984486.A0A1E3QQK8"/>
<comment type="subcellular location">
    <subcellularLocation>
        <location evidence="1 10">Mitochondrion matrix</location>
    </subcellularLocation>
</comment>
<accession>A0A1E3QQK8</accession>
<evidence type="ECO:0000256" key="5">
    <source>
        <dbReference type="ARBA" id="ARBA00022741"/>
    </source>
</evidence>
<dbReference type="PANTHER" id="PTHR11947:SF20">
    <property type="entry name" value="[3-METHYL-2-OXOBUTANOATE DEHYDROGENASE [LIPOAMIDE]] KINASE, MITOCHONDRIAL"/>
    <property type="match status" value="1"/>
</dbReference>
<evidence type="ECO:0000256" key="10">
    <source>
        <dbReference type="RuleBase" id="RU366032"/>
    </source>
</evidence>
<dbReference type="InterPro" id="IPR005467">
    <property type="entry name" value="His_kinase_dom"/>
</dbReference>
<evidence type="ECO:0000256" key="3">
    <source>
        <dbReference type="ARBA" id="ARBA00022553"/>
    </source>
</evidence>
<dbReference type="GeneID" id="30149271"/>
<organism evidence="12 13">
    <name type="scientific">Babjeviella inositovora NRRL Y-12698</name>
    <dbReference type="NCBI Taxonomy" id="984486"/>
    <lineage>
        <taxon>Eukaryota</taxon>
        <taxon>Fungi</taxon>
        <taxon>Dikarya</taxon>
        <taxon>Ascomycota</taxon>
        <taxon>Saccharomycotina</taxon>
        <taxon>Pichiomycetes</taxon>
        <taxon>Serinales incertae sedis</taxon>
        <taxon>Babjeviella</taxon>
    </lineage>
</organism>
<keyword evidence="3" id="KW-0597">Phosphoprotein</keyword>
<dbReference type="InterPro" id="IPR036784">
    <property type="entry name" value="AK/P_DHK_N_sf"/>
</dbReference>
<dbReference type="EC" id="2.7.11.-" evidence="10"/>
<dbReference type="InterPro" id="IPR004358">
    <property type="entry name" value="Sig_transdc_His_kin-like_C"/>
</dbReference>
<keyword evidence="7 10" id="KW-0067">ATP-binding</keyword>
<dbReference type="InterPro" id="IPR039028">
    <property type="entry name" value="BCKD/PDK"/>
</dbReference>
<dbReference type="GO" id="GO:0004740">
    <property type="term" value="F:pyruvate dehydrogenase (acetyl-transferring) kinase activity"/>
    <property type="evidence" value="ECO:0007669"/>
    <property type="project" value="EnsemblFungi"/>
</dbReference>
<keyword evidence="9 10" id="KW-0496">Mitochondrion</keyword>
<dbReference type="GO" id="GO:0010906">
    <property type="term" value="P:regulation of glucose metabolic process"/>
    <property type="evidence" value="ECO:0007669"/>
    <property type="project" value="TreeGrafter"/>
</dbReference>
<dbReference type="GO" id="GO:1901524">
    <property type="term" value="P:regulation of mitophagy"/>
    <property type="evidence" value="ECO:0007669"/>
    <property type="project" value="EnsemblFungi"/>
</dbReference>
<sequence length="363" mass="41139">EAFQMQYQTRLSLDLIVREYASKSLKSLSINDFLSDSFTDKDISVTQRDAILLKHAYQTVDTLLIYNARRIKAFRSLPYIAVLNPNIAENYNLYLDTMRNLLSIFTLPHSTDNLFIVSKLEEFNEMHSDTIPTLSKGFQEVTGTFLTETQTSEFLDQHLKERIFMRLISRQHTQIFQPPTDNYLGVIDLQLEPAKLVRRCSEYVNDMCELKYDDKCSLVIDSGEDVVFPYIPTHIEYVLTEVLKNSSRALIEGGVAKPIRVTIVPSYAEDNHQTLEIRVRDEGSGIPPETVAKMFDFSFSTYQSGEGEAYKTLNAPPGVAGNIVAGMGYGLPLSRAYVEMFGGKMSVQTYFGMGTDVYIRLNG</sequence>
<evidence type="ECO:0000313" key="13">
    <source>
        <dbReference type="Proteomes" id="UP000094336"/>
    </source>
</evidence>
<keyword evidence="6 10" id="KW-0418">Kinase</keyword>
<evidence type="ECO:0000313" key="12">
    <source>
        <dbReference type="EMBL" id="ODQ79969.1"/>
    </source>
</evidence>
<keyword evidence="4 10" id="KW-0808">Transferase</keyword>
<dbReference type="RefSeq" id="XP_018985297.1">
    <property type="nucleotide sequence ID" value="XM_019131418.1"/>
</dbReference>
<dbReference type="InterPro" id="IPR036890">
    <property type="entry name" value="HATPase_C_sf"/>
</dbReference>
<dbReference type="SMART" id="SM00387">
    <property type="entry name" value="HATPase_c"/>
    <property type="match status" value="1"/>
</dbReference>
<dbReference type="Pfam" id="PF02518">
    <property type="entry name" value="HATPase_c"/>
    <property type="match status" value="1"/>
</dbReference>
<dbReference type="OrthoDB" id="3264224at2759"/>
<dbReference type="GO" id="GO:0005524">
    <property type="term" value="F:ATP binding"/>
    <property type="evidence" value="ECO:0007669"/>
    <property type="project" value="UniProtKB-UniRule"/>
</dbReference>
<comment type="similarity">
    <text evidence="2 10">Belongs to the PDK/BCKDK protein kinase family.</text>
</comment>
<evidence type="ECO:0000256" key="6">
    <source>
        <dbReference type="ARBA" id="ARBA00022777"/>
    </source>
</evidence>
<dbReference type="EMBL" id="KV454431">
    <property type="protein sequence ID" value="ODQ79969.1"/>
    <property type="molecule type" value="Genomic_DNA"/>
</dbReference>
<evidence type="ECO:0000256" key="7">
    <source>
        <dbReference type="ARBA" id="ARBA00022840"/>
    </source>
</evidence>
<reference evidence="13" key="1">
    <citation type="submission" date="2016-05" db="EMBL/GenBank/DDBJ databases">
        <title>Comparative genomics of biotechnologically important yeasts.</title>
        <authorList>
            <consortium name="DOE Joint Genome Institute"/>
            <person name="Riley R."/>
            <person name="Haridas S."/>
            <person name="Wolfe K.H."/>
            <person name="Lopes M.R."/>
            <person name="Hittinger C.T."/>
            <person name="Goker M."/>
            <person name="Salamov A."/>
            <person name="Wisecaver J."/>
            <person name="Long T.M."/>
            <person name="Aerts A.L."/>
            <person name="Barry K."/>
            <person name="Choi C."/>
            <person name="Clum A."/>
            <person name="Coughlan A.Y."/>
            <person name="Deshpande S."/>
            <person name="Douglass A.P."/>
            <person name="Hanson S.J."/>
            <person name="Klenk H.-P."/>
            <person name="Labutti K."/>
            <person name="Lapidus A."/>
            <person name="Lindquist E."/>
            <person name="Lipzen A."/>
            <person name="Meier-Kolthoff J.P."/>
            <person name="Ohm R.A."/>
            <person name="Otillar R.P."/>
            <person name="Pangilinan J."/>
            <person name="Peng Y."/>
            <person name="Rokas A."/>
            <person name="Rosa C.A."/>
            <person name="Scheuner C."/>
            <person name="Sibirny A.A."/>
            <person name="Slot J.C."/>
            <person name="Stielow J.B."/>
            <person name="Sun H."/>
            <person name="Kurtzman C.P."/>
            <person name="Blackwell M."/>
            <person name="Grigoriev I.V."/>
            <person name="Jeffries T.W."/>
        </authorList>
    </citation>
    <scope>NUCLEOTIDE SEQUENCE [LARGE SCALE GENOMIC DNA]</scope>
    <source>
        <strain evidence="13">NRRL Y-12698</strain>
    </source>
</reference>
<evidence type="ECO:0000256" key="9">
    <source>
        <dbReference type="ARBA" id="ARBA00023128"/>
    </source>
</evidence>
<dbReference type="SUPFAM" id="SSF69012">
    <property type="entry name" value="alpha-ketoacid dehydrogenase kinase, N-terminal domain"/>
    <property type="match status" value="1"/>
</dbReference>
<feature type="non-terminal residue" evidence="12">
    <location>
        <position position="363"/>
    </location>
</feature>
<dbReference type="InterPro" id="IPR003594">
    <property type="entry name" value="HATPase_dom"/>
</dbReference>
<dbReference type="Pfam" id="PF10436">
    <property type="entry name" value="BCDHK_Adom3"/>
    <property type="match status" value="1"/>
</dbReference>
<keyword evidence="13" id="KW-1185">Reference proteome</keyword>
<dbReference type="GO" id="GO:0005759">
    <property type="term" value="C:mitochondrial matrix"/>
    <property type="evidence" value="ECO:0007669"/>
    <property type="project" value="UniProtKB-SubCell"/>
</dbReference>
<protein>
    <recommendedName>
        <fullName evidence="10">Protein-serine/threonine kinase</fullName>
        <ecNumber evidence="10">2.7.11.-</ecNumber>
    </recommendedName>
</protein>
<keyword evidence="5 10" id="KW-0547">Nucleotide-binding</keyword>
<gene>
    <name evidence="12" type="ORF">BABINDRAFT_28054</name>
</gene>
<evidence type="ECO:0000256" key="1">
    <source>
        <dbReference type="ARBA" id="ARBA00004305"/>
    </source>
</evidence>
<evidence type="ECO:0000256" key="8">
    <source>
        <dbReference type="ARBA" id="ARBA00022946"/>
    </source>
</evidence>
<feature type="non-terminal residue" evidence="12">
    <location>
        <position position="1"/>
    </location>
</feature>
<keyword evidence="8" id="KW-0809">Transit peptide</keyword>
<dbReference type="Proteomes" id="UP000094336">
    <property type="component" value="Unassembled WGS sequence"/>
</dbReference>
<name>A0A1E3QQK8_9ASCO</name>
<evidence type="ECO:0000259" key="11">
    <source>
        <dbReference type="PROSITE" id="PS50109"/>
    </source>
</evidence>
<dbReference type="Gene3D" id="1.20.140.20">
    <property type="entry name" value="Alpha-ketoacid/pyruvate dehydrogenase kinase, N-terminal domain"/>
    <property type="match status" value="1"/>
</dbReference>
<dbReference type="AlphaFoldDB" id="A0A1E3QQK8"/>
<dbReference type="PROSITE" id="PS50109">
    <property type="entry name" value="HIS_KIN"/>
    <property type="match status" value="1"/>
</dbReference>
<dbReference type="GO" id="GO:0065003">
    <property type="term" value="P:protein-containing complex assembly"/>
    <property type="evidence" value="ECO:0007669"/>
    <property type="project" value="EnsemblFungi"/>
</dbReference>
<dbReference type="Gene3D" id="3.30.565.10">
    <property type="entry name" value="Histidine kinase-like ATPase, C-terminal domain"/>
    <property type="match status" value="1"/>
</dbReference>
<dbReference type="SUPFAM" id="SSF55874">
    <property type="entry name" value="ATPase domain of HSP90 chaperone/DNA topoisomerase II/histidine kinase"/>
    <property type="match status" value="1"/>
</dbReference>
<dbReference type="PANTHER" id="PTHR11947">
    <property type="entry name" value="PYRUVATE DEHYDROGENASE KINASE"/>
    <property type="match status" value="1"/>
</dbReference>
<dbReference type="InterPro" id="IPR018955">
    <property type="entry name" value="BCDHK/PDK_N"/>
</dbReference>